<accession>A0A3B0SZD9</accession>
<organism evidence="6">
    <name type="scientific">hydrothermal vent metagenome</name>
    <dbReference type="NCBI Taxonomy" id="652676"/>
    <lineage>
        <taxon>unclassified sequences</taxon>
        <taxon>metagenomes</taxon>
        <taxon>ecological metagenomes</taxon>
    </lineage>
</organism>
<evidence type="ECO:0000313" key="6">
    <source>
        <dbReference type="EMBL" id="VAW05499.1"/>
    </source>
</evidence>
<reference evidence="6" key="1">
    <citation type="submission" date="2018-06" db="EMBL/GenBank/DDBJ databases">
        <authorList>
            <person name="Zhirakovskaya E."/>
        </authorList>
    </citation>
    <scope>NUCLEOTIDE SEQUENCE</scope>
</reference>
<keyword evidence="4" id="KW-0472">Membrane</keyword>
<dbReference type="InterPro" id="IPR036390">
    <property type="entry name" value="WH_DNA-bd_sf"/>
</dbReference>
<evidence type="ECO:0000259" key="5">
    <source>
        <dbReference type="PROSITE" id="PS51118"/>
    </source>
</evidence>
<dbReference type="PANTHER" id="PTHR33204">
    <property type="entry name" value="TRANSCRIPTIONAL REGULATOR, MARR FAMILY"/>
    <property type="match status" value="1"/>
</dbReference>
<feature type="transmembrane region" description="Helical" evidence="4">
    <location>
        <begin position="77"/>
        <end position="96"/>
    </location>
</feature>
<evidence type="ECO:0000256" key="1">
    <source>
        <dbReference type="ARBA" id="ARBA00023015"/>
    </source>
</evidence>
<dbReference type="Pfam" id="PF01638">
    <property type="entry name" value="HxlR"/>
    <property type="match status" value="1"/>
</dbReference>
<dbReference type="GO" id="GO:0003677">
    <property type="term" value="F:DNA binding"/>
    <property type="evidence" value="ECO:0007669"/>
    <property type="project" value="UniProtKB-KW"/>
</dbReference>
<dbReference type="AlphaFoldDB" id="A0A3B0SZD9"/>
<name>A0A3B0SZD9_9ZZZZ</name>
<dbReference type="InterPro" id="IPR002577">
    <property type="entry name" value="HTH_HxlR"/>
</dbReference>
<proteinExistence type="predicted"/>
<keyword evidence="3" id="KW-0804">Transcription</keyword>
<dbReference type="PANTHER" id="PTHR33204:SF18">
    <property type="entry name" value="TRANSCRIPTIONAL REGULATORY PROTEIN"/>
    <property type="match status" value="1"/>
</dbReference>
<evidence type="ECO:0000256" key="3">
    <source>
        <dbReference type="ARBA" id="ARBA00023163"/>
    </source>
</evidence>
<dbReference type="EMBL" id="UOEH01000473">
    <property type="protein sequence ID" value="VAW05499.1"/>
    <property type="molecule type" value="Genomic_DNA"/>
</dbReference>
<sequence>MPRARCGMARAADLIGDRWTLLIIREALYGVTRFDAMQADLGIPRTVLSGRLKKLCEIGVFQTRPYKKDGQRARHQYVLTAMGVELALPMIALMQWGEKHFNDSGAVAEIVERRSGAPCHVGLVTEAGAPISIGAAQLRLKS</sequence>
<gene>
    <name evidence="6" type="ORF">MNBD_ALPHA05-169</name>
</gene>
<keyword evidence="4" id="KW-1133">Transmembrane helix</keyword>
<dbReference type="PROSITE" id="PS51118">
    <property type="entry name" value="HTH_HXLR"/>
    <property type="match status" value="1"/>
</dbReference>
<dbReference type="SUPFAM" id="SSF46785">
    <property type="entry name" value="Winged helix' DNA-binding domain"/>
    <property type="match status" value="1"/>
</dbReference>
<dbReference type="InterPro" id="IPR036388">
    <property type="entry name" value="WH-like_DNA-bd_sf"/>
</dbReference>
<keyword evidence="2" id="KW-0238">DNA-binding</keyword>
<protein>
    <submittedName>
        <fullName evidence="6">Transcriptional regulator, HxlR family</fullName>
    </submittedName>
</protein>
<evidence type="ECO:0000256" key="2">
    <source>
        <dbReference type="ARBA" id="ARBA00023125"/>
    </source>
</evidence>
<dbReference type="Gene3D" id="1.10.10.10">
    <property type="entry name" value="Winged helix-like DNA-binding domain superfamily/Winged helix DNA-binding domain"/>
    <property type="match status" value="1"/>
</dbReference>
<feature type="domain" description="HTH hxlR-type" evidence="5">
    <location>
        <begin position="6"/>
        <end position="105"/>
    </location>
</feature>
<evidence type="ECO:0000256" key="4">
    <source>
        <dbReference type="SAM" id="Phobius"/>
    </source>
</evidence>
<keyword evidence="1" id="KW-0805">Transcription regulation</keyword>
<keyword evidence="4" id="KW-0812">Transmembrane</keyword>